<feature type="region of interest" description="Disordered" evidence="1">
    <location>
        <begin position="1"/>
        <end position="21"/>
    </location>
</feature>
<dbReference type="AlphaFoldDB" id="A0A812T0V6"/>
<sequence>MLHSAHPFRATTSWKHSRGSDGARFITSSCHSGGLWGRPAAVPLYGGLALALLHASQAARVHRGSHHTRRERGTSSRRLAAKSGDEDKFLRGKAVFEELRKKAMQDMARRTELVSICGARI</sequence>
<proteinExistence type="predicted"/>
<feature type="region of interest" description="Disordered" evidence="1">
    <location>
        <begin position="59"/>
        <end position="83"/>
    </location>
</feature>
<dbReference type="EMBL" id="CAJNIZ010028069">
    <property type="protein sequence ID" value="CAE7505029.1"/>
    <property type="molecule type" value="Genomic_DNA"/>
</dbReference>
<organism evidence="2 3">
    <name type="scientific">Symbiodinium pilosum</name>
    <name type="common">Dinoflagellate</name>
    <dbReference type="NCBI Taxonomy" id="2952"/>
    <lineage>
        <taxon>Eukaryota</taxon>
        <taxon>Sar</taxon>
        <taxon>Alveolata</taxon>
        <taxon>Dinophyceae</taxon>
        <taxon>Suessiales</taxon>
        <taxon>Symbiodiniaceae</taxon>
        <taxon>Symbiodinium</taxon>
    </lineage>
</organism>
<evidence type="ECO:0000256" key="1">
    <source>
        <dbReference type="SAM" id="MobiDB-lite"/>
    </source>
</evidence>
<name>A0A812T0V6_SYMPI</name>
<reference evidence="2" key="1">
    <citation type="submission" date="2021-02" db="EMBL/GenBank/DDBJ databases">
        <authorList>
            <person name="Dougan E. K."/>
            <person name="Rhodes N."/>
            <person name="Thang M."/>
            <person name="Chan C."/>
        </authorList>
    </citation>
    <scope>NUCLEOTIDE SEQUENCE</scope>
</reference>
<evidence type="ECO:0000313" key="2">
    <source>
        <dbReference type="EMBL" id="CAE7505029.1"/>
    </source>
</evidence>
<evidence type="ECO:0000313" key="3">
    <source>
        <dbReference type="Proteomes" id="UP000649617"/>
    </source>
</evidence>
<protein>
    <submittedName>
        <fullName evidence="2">MrkA protein</fullName>
    </submittedName>
</protein>
<gene>
    <name evidence="2" type="primary">mrkA</name>
    <name evidence="2" type="ORF">SPIL2461_LOCUS13086</name>
</gene>
<keyword evidence="3" id="KW-1185">Reference proteome</keyword>
<comment type="caution">
    <text evidence="2">The sequence shown here is derived from an EMBL/GenBank/DDBJ whole genome shotgun (WGS) entry which is preliminary data.</text>
</comment>
<dbReference type="Proteomes" id="UP000649617">
    <property type="component" value="Unassembled WGS sequence"/>
</dbReference>
<accession>A0A812T0V6</accession>
<feature type="compositionally biased region" description="Basic residues" evidence="1">
    <location>
        <begin position="60"/>
        <end position="70"/>
    </location>
</feature>